<keyword evidence="3" id="KW-1185">Reference proteome</keyword>
<dbReference type="EMBL" id="RWJN01000573">
    <property type="protein sequence ID" value="TCD60585.1"/>
    <property type="molecule type" value="Genomic_DNA"/>
</dbReference>
<feature type="region of interest" description="Disordered" evidence="1">
    <location>
        <begin position="219"/>
        <end position="249"/>
    </location>
</feature>
<reference evidence="2 3" key="1">
    <citation type="submission" date="2018-11" db="EMBL/GenBank/DDBJ databases">
        <title>Genome assembly of Steccherinum ochraceum LE-BIN_3174, the white-rot fungus of the Steccherinaceae family (The Residual Polyporoid clade, Polyporales, Basidiomycota).</title>
        <authorList>
            <person name="Fedorova T.V."/>
            <person name="Glazunova O.A."/>
            <person name="Landesman E.O."/>
            <person name="Moiseenko K.V."/>
            <person name="Psurtseva N.V."/>
            <person name="Savinova O.S."/>
            <person name="Shakhova N.V."/>
            <person name="Tyazhelova T.V."/>
            <person name="Vasina D.V."/>
        </authorList>
    </citation>
    <scope>NUCLEOTIDE SEQUENCE [LARGE SCALE GENOMIC DNA]</scope>
    <source>
        <strain evidence="2 3">LE-BIN_3174</strain>
    </source>
</reference>
<name>A0A4R0R6L6_9APHY</name>
<sequence length="249" mass="28125">PVTRNDPPRLHAIKPHPRMRLLHLQEISVSADGRALMDIAKWLLLTPSPYSLKKLVFEVLTDDFKYTRLVKLSLGRVMRGCGPSVEEIELTINAEWIRKDDQFTLEWNTNLRSLQLELSAHVMQTDGISWLARLFHTISSASFESLTLICLVDSDRGIFTSASWSELDASIIALQLRSQLRIVTMNSVAGTPGKSTSTAWDFSSKLPRTSPLKLRRRISGGKPINRSLPPDHLAENVRPPQTHHLYLQS</sequence>
<comment type="caution">
    <text evidence="2">The sequence shown here is derived from an EMBL/GenBank/DDBJ whole genome shotgun (WGS) entry which is preliminary data.</text>
</comment>
<organism evidence="2 3">
    <name type="scientific">Steccherinum ochraceum</name>
    <dbReference type="NCBI Taxonomy" id="92696"/>
    <lineage>
        <taxon>Eukaryota</taxon>
        <taxon>Fungi</taxon>
        <taxon>Dikarya</taxon>
        <taxon>Basidiomycota</taxon>
        <taxon>Agaricomycotina</taxon>
        <taxon>Agaricomycetes</taxon>
        <taxon>Polyporales</taxon>
        <taxon>Steccherinaceae</taxon>
        <taxon>Steccherinum</taxon>
    </lineage>
</organism>
<feature type="non-terminal residue" evidence="2">
    <location>
        <position position="1"/>
    </location>
</feature>
<protein>
    <submittedName>
        <fullName evidence="2">Uncharacterized protein</fullName>
    </submittedName>
</protein>
<gene>
    <name evidence="2" type="ORF">EIP91_009843</name>
</gene>
<evidence type="ECO:0000256" key="1">
    <source>
        <dbReference type="SAM" id="MobiDB-lite"/>
    </source>
</evidence>
<accession>A0A4R0R6L6</accession>
<dbReference type="Proteomes" id="UP000292702">
    <property type="component" value="Unassembled WGS sequence"/>
</dbReference>
<evidence type="ECO:0000313" key="2">
    <source>
        <dbReference type="EMBL" id="TCD60585.1"/>
    </source>
</evidence>
<evidence type="ECO:0000313" key="3">
    <source>
        <dbReference type="Proteomes" id="UP000292702"/>
    </source>
</evidence>
<proteinExistence type="predicted"/>
<dbReference type="AlphaFoldDB" id="A0A4R0R6L6"/>